<reference evidence="1" key="2">
    <citation type="submission" date="2021-04" db="EMBL/GenBank/DDBJ databases">
        <authorList>
            <person name="Gilroy R."/>
        </authorList>
    </citation>
    <scope>NUCLEOTIDE SEQUENCE</scope>
    <source>
        <strain evidence="1">ChiGjej6B6-1540</strain>
    </source>
</reference>
<dbReference type="InterPro" id="IPR014198">
    <property type="entry name" value="Spore_III_AB"/>
</dbReference>
<proteinExistence type="predicted"/>
<accession>A0A9D1RT82</accession>
<comment type="caution">
    <text evidence="1">The sequence shown here is derived from an EMBL/GenBank/DDBJ whole genome shotgun (WGS) entry which is preliminary data.</text>
</comment>
<dbReference type="Proteomes" id="UP000824192">
    <property type="component" value="Unassembled WGS sequence"/>
</dbReference>
<dbReference type="EMBL" id="DXGA01000043">
    <property type="protein sequence ID" value="HIW93287.1"/>
    <property type="molecule type" value="Genomic_DNA"/>
</dbReference>
<name>A0A9D1RT82_9FIRM</name>
<protein>
    <submittedName>
        <fullName evidence="1">Stage III sporulation protein AB</fullName>
    </submittedName>
</protein>
<evidence type="ECO:0000313" key="1">
    <source>
        <dbReference type="EMBL" id="HIW93287.1"/>
    </source>
</evidence>
<evidence type="ECO:0000313" key="2">
    <source>
        <dbReference type="Proteomes" id="UP000824192"/>
    </source>
</evidence>
<reference evidence="1" key="1">
    <citation type="journal article" date="2021" name="PeerJ">
        <title>Extensive microbial diversity within the chicken gut microbiome revealed by metagenomics and culture.</title>
        <authorList>
            <person name="Gilroy R."/>
            <person name="Ravi A."/>
            <person name="Getino M."/>
            <person name="Pursley I."/>
            <person name="Horton D.L."/>
            <person name="Alikhan N.F."/>
            <person name="Baker D."/>
            <person name="Gharbi K."/>
            <person name="Hall N."/>
            <person name="Watson M."/>
            <person name="Adriaenssens E.M."/>
            <person name="Foster-Nyarko E."/>
            <person name="Jarju S."/>
            <person name="Secka A."/>
            <person name="Antonio M."/>
            <person name="Oren A."/>
            <person name="Chaudhuri R.R."/>
            <person name="La Ragione R."/>
            <person name="Hildebrand F."/>
            <person name="Pallen M.J."/>
        </authorList>
    </citation>
    <scope>NUCLEOTIDE SEQUENCE</scope>
    <source>
        <strain evidence="1">ChiGjej6B6-1540</strain>
    </source>
</reference>
<organism evidence="1 2">
    <name type="scientific">Candidatus Flavonifractor merdipullorum</name>
    <dbReference type="NCBI Taxonomy" id="2838590"/>
    <lineage>
        <taxon>Bacteria</taxon>
        <taxon>Bacillati</taxon>
        <taxon>Bacillota</taxon>
        <taxon>Clostridia</taxon>
        <taxon>Eubacteriales</taxon>
        <taxon>Oscillospiraceae</taxon>
        <taxon>Flavonifractor</taxon>
    </lineage>
</organism>
<dbReference type="AlphaFoldDB" id="A0A9D1RT82"/>
<sequence>MLKVLGAVLLIAGGSCGGLLAASGLSRRVYSLRSFCLALELAQRELSFSLSPTPELLEKLSRQVPPPANGFFARCRADLSQLGERSLAEIWQGALAVSTPDLTEEDRDLLAQVGNVLGRYDGPGQQEAFGQVRAGLAHALEGAEQDRDSRGKVMKALGLTAGCFLAILLL</sequence>
<gene>
    <name evidence="1" type="ORF">H9868_01970</name>
</gene>
<dbReference type="PROSITE" id="PS51257">
    <property type="entry name" value="PROKAR_LIPOPROTEIN"/>
    <property type="match status" value="1"/>
</dbReference>
<dbReference type="Pfam" id="PF09548">
    <property type="entry name" value="Spore_III_AB"/>
    <property type="match status" value="1"/>
</dbReference>